<sequence length="428" mass="48730">MFKSILHKLKISNVVIERGIKMLYTILNLYLGANFLFPKDFLILQQITLFQSFLLFAISLPVGSIFIRLGNSNLEYFKTLIGGTVLFRGLIGTLSILVFNVYLHYAGYAISDIGTIALGLLPTLISSVFFIDIIPHIFNFEGRKNWELITVYSLFFIVKCLTIIVFKSICLKILIEFFESIVLVFWVNLTYLKGIFQFSLIKSSFKRLLKMIRFSTGLYLNGILSVFILRIDQFVLINFIDKSTLSKYMLIVSISSLFLIPMTLLGERLAFTITMAKTQSKAIFKEKSVKSLLTFTLLSLVLYIIFAGIFTHVSSIFFKRNLDDLFIVGLILGFSIVSNSIGMVLGQINTTINDGVYTMKRSFIGCICMFIGVNIGFKLYGIIGVAIAASFTLFLTNILFWFFSERIREVLFYHPVQKNIMSLKEQSN</sequence>
<feature type="transmembrane region" description="Helical" evidence="1">
    <location>
        <begin position="115"/>
        <end position="134"/>
    </location>
</feature>
<keyword evidence="3" id="KW-1185">Reference proteome</keyword>
<evidence type="ECO:0000256" key="1">
    <source>
        <dbReference type="SAM" id="Phobius"/>
    </source>
</evidence>
<feature type="transmembrane region" description="Helical" evidence="1">
    <location>
        <begin position="325"/>
        <end position="346"/>
    </location>
</feature>
<dbReference type="Proteomes" id="UP000315971">
    <property type="component" value="Unassembled WGS sequence"/>
</dbReference>
<proteinExistence type="predicted"/>
<feature type="transmembrane region" description="Helical" evidence="1">
    <location>
        <begin position="358"/>
        <end position="377"/>
    </location>
</feature>
<feature type="transmembrane region" description="Helical" evidence="1">
    <location>
        <begin position="292"/>
        <end position="313"/>
    </location>
</feature>
<gene>
    <name evidence="2" type="ORF">SAMN06265350_104258</name>
</gene>
<evidence type="ECO:0000313" key="2">
    <source>
        <dbReference type="EMBL" id="SMO61521.1"/>
    </source>
</evidence>
<feature type="transmembrane region" description="Helical" evidence="1">
    <location>
        <begin position="79"/>
        <end position="103"/>
    </location>
</feature>
<name>A0A521CRZ0_9SPHI</name>
<evidence type="ECO:0000313" key="3">
    <source>
        <dbReference type="Proteomes" id="UP000315971"/>
    </source>
</evidence>
<organism evidence="2 3">
    <name type="scientific">Solitalea koreensis</name>
    <dbReference type="NCBI Taxonomy" id="543615"/>
    <lineage>
        <taxon>Bacteria</taxon>
        <taxon>Pseudomonadati</taxon>
        <taxon>Bacteroidota</taxon>
        <taxon>Sphingobacteriia</taxon>
        <taxon>Sphingobacteriales</taxon>
        <taxon>Sphingobacteriaceae</taxon>
        <taxon>Solitalea</taxon>
    </lineage>
</organism>
<keyword evidence="1" id="KW-0812">Transmembrane</keyword>
<feature type="transmembrane region" description="Helical" evidence="1">
    <location>
        <begin position="383"/>
        <end position="403"/>
    </location>
</feature>
<feature type="transmembrane region" description="Helical" evidence="1">
    <location>
        <begin position="20"/>
        <end position="37"/>
    </location>
</feature>
<evidence type="ECO:0008006" key="4">
    <source>
        <dbReference type="Google" id="ProtNLM"/>
    </source>
</evidence>
<protein>
    <recommendedName>
        <fullName evidence="4">Membrane protein involved in the export of O-antigen and teichoic acid</fullName>
    </recommendedName>
</protein>
<reference evidence="2 3" key="1">
    <citation type="submission" date="2017-05" db="EMBL/GenBank/DDBJ databases">
        <authorList>
            <person name="Varghese N."/>
            <person name="Submissions S."/>
        </authorList>
    </citation>
    <scope>NUCLEOTIDE SEQUENCE [LARGE SCALE GENOMIC DNA]</scope>
    <source>
        <strain evidence="2 3">DSM 21342</strain>
    </source>
</reference>
<feature type="transmembrane region" description="Helical" evidence="1">
    <location>
        <begin position="43"/>
        <end position="67"/>
    </location>
</feature>
<feature type="transmembrane region" description="Helical" evidence="1">
    <location>
        <begin position="217"/>
        <end position="236"/>
    </location>
</feature>
<dbReference type="EMBL" id="FXSZ01000004">
    <property type="protein sequence ID" value="SMO61521.1"/>
    <property type="molecule type" value="Genomic_DNA"/>
</dbReference>
<feature type="transmembrane region" description="Helical" evidence="1">
    <location>
        <begin position="146"/>
        <end position="165"/>
    </location>
</feature>
<keyword evidence="1" id="KW-0472">Membrane</keyword>
<dbReference type="AlphaFoldDB" id="A0A521CRZ0"/>
<feature type="transmembrane region" description="Helical" evidence="1">
    <location>
        <begin position="177"/>
        <end position="196"/>
    </location>
</feature>
<accession>A0A521CRZ0</accession>
<feature type="transmembrane region" description="Helical" evidence="1">
    <location>
        <begin position="248"/>
        <end position="271"/>
    </location>
</feature>
<keyword evidence="1" id="KW-1133">Transmembrane helix</keyword>